<feature type="region of interest" description="Disordered" evidence="13">
    <location>
        <begin position="673"/>
        <end position="736"/>
    </location>
</feature>
<keyword evidence="6" id="KW-0677">Repeat</keyword>
<dbReference type="SUPFAM" id="SSF144270">
    <property type="entry name" value="Eferin C-derminal domain-like"/>
    <property type="match status" value="1"/>
</dbReference>
<evidence type="ECO:0000259" key="15">
    <source>
        <dbReference type="PROSITE" id="PS51511"/>
    </source>
</evidence>
<feature type="compositionally biased region" description="Basic and acidic residues" evidence="13">
    <location>
        <begin position="428"/>
        <end position="447"/>
    </location>
</feature>
<dbReference type="GO" id="GO:0023052">
    <property type="term" value="P:signaling"/>
    <property type="evidence" value="ECO:0007669"/>
    <property type="project" value="UniProtKB-ARBA"/>
</dbReference>
<evidence type="ECO:0000256" key="13">
    <source>
        <dbReference type="SAM" id="MobiDB-lite"/>
    </source>
</evidence>
<feature type="domain" description="C2" evidence="14">
    <location>
        <begin position="1"/>
        <end position="119"/>
    </location>
</feature>
<feature type="compositionally biased region" description="Basic and acidic residues" evidence="13">
    <location>
        <begin position="407"/>
        <end position="417"/>
    </location>
</feature>
<comment type="subunit">
    <text evidence="11">Homooligomerizes in a Rab11-independent manner. Forms a heterooligomeric complex with RAB11FIP4. Interacts with AP2A1, MYO5B, RAB25 and REPS1. Interacts with RAB11A and RAB11B (activated GTP-bound form). Interacts with NPC1L1. Interacts (via NPF motifs) with EHD1 and EHD3. Interacts with TICAM2; this interaction directs RAB11FIP2 to the phagosome. Interacts with RAB14 and RAB25 (GTP-bound forms).</text>
</comment>
<evidence type="ECO:0000313" key="17">
    <source>
        <dbReference type="Proteomes" id="UP000812440"/>
    </source>
</evidence>
<feature type="compositionally biased region" description="Basic and acidic residues" evidence="13">
    <location>
        <begin position="360"/>
        <end position="375"/>
    </location>
</feature>
<dbReference type="FunFam" id="2.60.40.150:FF:000070">
    <property type="entry name" value="rab11 family-interacting protein 2 isoform X1"/>
    <property type="match status" value="1"/>
</dbReference>
<dbReference type="InterPro" id="IPR035892">
    <property type="entry name" value="C2_domain_sf"/>
</dbReference>
<evidence type="ECO:0000259" key="14">
    <source>
        <dbReference type="PROSITE" id="PS50004"/>
    </source>
</evidence>
<keyword evidence="7" id="KW-0967">Endosome</keyword>
<feature type="compositionally biased region" description="Basic and acidic residues" evidence="13">
    <location>
        <begin position="714"/>
        <end position="724"/>
    </location>
</feature>
<dbReference type="InterPro" id="IPR019018">
    <property type="entry name" value="Rab-bd_FIP-RBD"/>
</dbReference>
<comment type="caution">
    <text evidence="16">The sequence shown here is derived from an EMBL/GenBank/DDBJ whole genome shotgun (WGS) entry which is preliminary data.</text>
</comment>
<keyword evidence="5" id="KW-0597">Phosphoprotein</keyword>
<evidence type="ECO:0000256" key="11">
    <source>
        <dbReference type="ARBA" id="ARBA00062390"/>
    </source>
</evidence>
<dbReference type="GO" id="GO:0007154">
    <property type="term" value="P:cell communication"/>
    <property type="evidence" value="ECO:0007669"/>
    <property type="project" value="UniProtKB-ARBA"/>
</dbReference>
<sequence>MSLAQQSQTWFPTHVQVTVLQAKGLRCKGKSGTNDAYSIIQLGKEKYSTTVSEKSLAPVWKEEATFEVPLLHNDNQERCTVRVIVMHRALVGMDKFLGQLELNLWELHQSRSKRKVQWYPLKSKPGKKEKERGQIEVEVQFMRNNMTASMFDLSMKEKSRSPLGKLKDKFKGKRHDGFPDTASAIVPSANQYADDSDEEMPMREKKKSKIKNLFSKPGLKKNSISQSMSVLPTFQGSSSKTTLKPGDFSSDFSPVTGSPASERRFPHLPVIMTHKRTVSADTSQLSQAGNKKEGLSLFSGMKLKNDTLTQSNLCINGNHVYMEKPDPKSESPKDSSLTNSPQILRKNPLHASAENLSSEVPKEIKPSIPAEKEETSSNDFIKSFTLPVNQNTKVDEPRSKSPPLTSDEAKENKKQENKMSTLLSLVTGKRDAPKAPENGPSDKKNVPKDTVGNTVGNTKSLSKKSSINPFEDDLKKSAMNPFEDDMEEVKPEPPHVSDRNTKTSAVKPRLDVSSEAETEAKLSSASSSLSKNLFSASLSGGPEGSPIPLTDSSVASSASFSCSFDVKTRSSTETHVILEREDKSDSLAESHTDYEKPSVPLFWRSNSSPYKKPEPKDVHPVAPCNEKNKEKKTYVKSLLEQIKGKSPTNSVTDAIDIDLVKGILPIHQDNSLFDAPVPENKPFTNAEDSGSLENNIPISKNEPPKPTPRSQSVPKKDDLMDEIKPVPPKPAPRSAARLNKTSAGFETVNSFQLVKVLDESVVVSNLDVEQATVRSAVDKEMTNIKMANPVTENISYRLEELPVIPENPEGMSDDEQLETRDHRFLNENSDVFEMSSNPSDVLEKKLHVSKQHNNLTKTDMGDVDFAVEHKNKKNLNKESKQNRNTNVKIVQDISDKRNSFTAETGSSSCKSSDSAYQNTPLPSHAINSSPPVSLPDKLDVLRTESVTNSTCDGSDKVENSGKKKLLRAWVSPSETHSFPTVQSGGTVSSRQRTNAVKPMSATQNKTIPGYSQQIKGHDENIKKYNSSDPESAYAQLTHDELIQLVLKQKEIITKKDIHVRELEDYIDNLLVQVMEESPNILRNSQFGKKAGRV</sequence>
<comment type="subcellular location">
    <subcellularLocation>
        <location evidence="1">Cell membrane</location>
        <topology evidence="1">Peripheral membrane protein</topology>
    </subcellularLocation>
    <subcellularLocation>
        <location evidence="2">Recycling endosome membrane</location>
        <topology evidence="2">Peripheral membrane protein</topology>
    </subcellularLocation>
</comment>
<dbReference type="Gene3D" id="2.60.40.150">
    <property type="entry name" value="C2 domain"/>
    <property type="match status" value="1"/>
</dbReference>
<evidence type="ECO:0000313" key="16">
    <source>
        <dbReference type="EMBL" id="KAG8440848.1"/>
    </source>
</evidence>
<dbReference type="InterPro" id="IPR037789">
    <property type="entry name" value="FIP_classI"/>
</dbReference>
<feature type="compositionally biased region" description="Polar residues" evidence="13">
    <location>
        <begin position="250"/>
        <end position="259"/>
    </location>
</feature>
<dbReference type="PROSITE" id="PS50004">
    <property type="entry name" value="C2"/>
    <property type="match status" value="1"/>
</dbReference>
<dbReference type="GO" id="GO:0015031">
    <property type="term" value="P:protein transport"/>
    <property type="evidence" value="ECO:0007669"/>
    <property type="project" value="UniProtKB-KW"/>
</dbReference>
<feature type="compositionally biased region" description="Basic and acidic residues" evidence="13">
    <location>
        <begin position="321"/>
        <end position="333"/>
    </location>
</feature>
<dbReference type="Proteomes" id="UP000812440">
    <property type="component" value="Chromosome 3"/>
</dbReference>
<feature type="compositionally biased region" description="Polar residues" evidence="13">
    <location>
        <begin position="899"/>
        <end position="931"/>
    </location>
</feature>
<feature type="region of interest" description="Disordered" evidence="13">
    <location>
        <begin position="598"/>
        <end position="625"/>
    </location>
</feature>
<proteinExistence type="predicted"/>
<evidence type="ECO:0000256" key="6">
    <source>
        <dbReference type="ARBA" id="ARBA00022737"/>
    </source>
</evidence>
<feature type="domain" description="FIP-RBD" evidence="15">
    <location>
        <begin position="1022"/>
        <end position="1084"/>
    </location>
</feature>
<dbReference type="PANTHER" id="PTHR15746">
    <property type="entry name" value="RAB11-RELATED"/>
    <property type="match status" value="1"/>
</dbReference>
<dbReference type="EMBL" id="JAACNH010000006">
    <property type="protein sequence ID" value="KAG8440848.1"/>
    <property type="molecule type" value="Genomic_DNA"/>
</dbReference>
<keyword evidence="3" id="KW-0813">Transport</keyword>
<dbReference type="PROSITE" id="PS51511">
    <property type="entry name" value="FIP_RBD"/>
    <property type="match status" value="1"/>
</dbReference>
<name>A0A8T2JBH9_9PIPI</name>
<keyword evidence="4" id="KW-1003">Cell membrane</keyword>
<feature type="region of interest" description="Disordered" evidence="13">
    <location>
        <begin position="898"/>
        <end position="934"/>
    </location>
</feature>
<evidence type="ECO:0000256" key="4">
    <source>
        <dbReference type="ARBA" id="ARBA00022475"/>
    </source>
</evidence>
<feature type="compositionally biased region" description="Polar residues" evidence="13">
    <location>
        <begin position="451"/>
        <end position="468"/>
    </location>
</feature>
<dbReference type="FunFam" id="1.20.5.2440:FF:000002">
    <property type="entry name" value="rab11 family-interacting protein 2 isoform X1"/>
    <property type="match status" value="1"/>
</dbReference>
<keyword evidence="17" id="KW-1185">Reference proteome</keyword>
<reference evidence="16" key="1">
    <citation type="thesis" date="2020" institute="ProQuest LLC" country="789 East Eisenhower Parkway, Ann Arbor, MI, USA">
        <title>Comparative Genomics and Chromosome Evolution.</title>
        <authorList>
            <person name="Mudd A.B."/>
        </authorList>
    </citation>
    <scope>NUCLEOTIDE SEQUENCE</scope>
    <source>
        <strain evidence="16">Female2</strain>
        <tissue evidence="16">Blood</tissue>
    </source>
</reference>
<evidence type="ECO:0000256" key="10">
    <source>
        <dbReference type="ARBA" id="ARBA00055128"/>
    </source>
</evidence>
<evidence type="ECO:0000256" key="3">
    <source>
        <dbReference type="ARBA" id="ARBA00022448"/>
    </source>
</evidence>
<evidence type="ECO:0000256" key="9">
    <source>
        <dbReference type="ARBA" id="ARBA00023136"/>
    </source>
</evidence>
<dbReference type="InterPro" id="IPR037245">
    <property type="entry name" value="FIP-RBD_C_sf"/>
</dbReference>
<evidence type="ECO:0000256" key="2">
    <source>
        <dbReference type="ARBA" id="ARBA00004654"/>
    </source>
</evidence>
<dbReference type="OrthoDB" id="8956628at2759"/>
<feature type="compositionally biased region" description="Polar residues" evidence="13">
    <location>
        <begin position="682"/>
        <end position="698"/>
    </location>
</feature>
<evidence type="ECO:0000256" key="1">
    <source>
        <dbReference type="ARBA" id="ARBA00004202"/>
    </source>
</evidence>
<protein>
    <recommendedName>
        <fullName evidence="12">Rab11 family-interacting protein 2</fullName>
    </recommendedName>
</protein>
<evidence type="ECO:0000256" key="8">
    <source>
        <dbReference type="ARBA" id="ARBA00022927"/>
    </source>
</evidence>
<gene>
    <name evidence="16" type="ORF">GDO86_006546</name>
</gene>
<evidence type="ECO:0000256" key="12">
    <source>
        <dbReference type="ARBA" id="ARBA00071491"/>
    </source>
</evidence>
<feature type="region of interest" description="Disordered" evidence="13">
    <location>
        <begin position="975"/>
        <end position="1003"/>
    </location>
</feature>
<dbReference type="Gene3D" id="1.20.5.2440">
    <property type="match status" value="1"/>
</dbReference>
<feature type="compositionally biased region" description="Low complexity" evidence="13">
    <location>
        <begin position="521"/>
        <end position="539"/>
    </location>
</feature>
<evidence type="ECO:0000256" key="5">
    <source>
        <dbReference type="ARBA" id="ARBA00022553"/>
    </source>
</evidence>
<dbReference type="SMART" id="SM00239">
    <property type="entry name" value="C2"/>
    <property type="match status" value="1"/>
</dbReference>
<feature type="region of interest" description="Disordered" evidence="13">
    <location>
        <begin position="319"/>
        <end position="554"/>
    </location>
</feature>
<keyword evidence="8" id="KW-0653">Protein transport</keyword>
<dbReference type="GO" id="GO:0045055">
    <property type="term" value="P:regulated exocytosis"/>
    <property type="evidence" value="ECO:0007669"/>
    <property type="project" value="TreeGrafter"/>
</dbReference>
<accession>A0A8T2JBH9</accession>
<dbReference type="InterPro" id="IPR000008">
    <property type="entry name" value="C2_dom"/>
</dbReference>
<evidence type="ECO:0000256" key="7">
    <source>
        <dbReference type="ARBA" id="ARBA00022753"/>
    </source>
</evidence>
<dbReference type="AlphaFoldDB" id="A0A8T2JBH9"/>
<dbReference type="CDD" id="cd08682">
    <property type="entry name" value="C2_Rab11-FIP_classI"/>
    <property type="match status" value="1"/>
</dbReference>
<dbReference type="Pfam" id="PF00168">
    <property type="entry name" value="C2"/>
    <property type="match status" value="1"/>
</dbReference>
<dbReference type="GO" id="GO:0005886">
    <property type="term" value="C:plasma membrane"/>
    <property type="evidence" value="ECO:0007669"/>
    <property type="project" value="UniProtKB-SubCell"/>
</dbReference>
<organism evidence="16 17">
    <name type="scientific">Hymenochirus boettgeri</name>
    <name type="common">Congo dwarf clawed frog</name>
    <dbReference type="NCBI Taxonomy" id="247094"/>
    <lineage>
        <taxon>Eukaryota</taxon>
        <taxon>Metazoa</taxon>
        <taxon>Chordata</taxon>
        <taxon>Craniata</taxon>
        <taxon>Vertebrata</taxon>
        <taxon>Euteleostomi</taxon>
        <taxon>Amphibia</taxon>
        <taxon>Batrachia</taxon>
        <taxon>Anura</taxon>
        <taxon>Pipoidea</taxon>
        <taxon>Pipidae</taxon>
        <taxon>Pipinae</taxon>
        <taxon>Hymenochirus</taxon>
    </lineage>
</organism>
<dbReference type="PANTHER" id="PTHR15746:SF22">
    <property type="entry name" value="RAB11 FAMILY-INTERACTING PROTEIN 1"/>
    <property type="match status" value="1"/>
</dbReference>
<keyword evidence="9" id="KW-0472">Membrane</keyword>
<dbReference type="Pfam" id="PF09457">
    <property type="entry name" value="RBD-FIP"/>
    <property type="match status" value="1"/>
</dbReference>
<comment type="function">
    <text evidence="10">A Rab11 effector binding preferentially phosphatidylinositol 3,4,5-trisphosphate (PtdInsP3) and phosphatidic acid (PA) and acting in the regulation of the transport of vesicles from the endosomal recycling compartment (ERC) to the plasma membrane. Involved in insulin granule exocytosis. Also involved in receptor-mediated endocytosis and membrane trafficking of recycling endosomes, probably originating from clathrin-coated vesicles. Required in a complex with MYO5B and RAB11 for the transport of NPC1L1 to the plasma membrane. Also acts as a regulator of cell polarity. Plays an essential role in phagocytosis through a mechanism involving TICAM2, RAC1 and CDC42 Rho GTPases for controlling actin-dynamics.</text>
</comment>
<dbReference type="GO" id="GO:0031267">
    <property type="term" value="F:small GTPase binding"/>
    <property type="evidence" value="ECO:0007669"/>
    <property type="project" value="InterPro"/>
</dbReference>
<feature type="compositionally biased region" description="Basic and acidic residues" evidence="13">
    <location>
        <begin position="488"/>
        <end position="501"/>
    </location>
</feature>
<dbReference type="SUPFAM" id="SSF49562">
    <property type="entry name" value="C2 domain (Calcium/lipid-binding domain, CaLB)"/>
    <property type="match status" value="1"/>
</dbReference>
<dbReference type="GO" id="GO:0055038">
    <property type="term" value="C:recycling endosome membrane"/>
    <property type="evidence" value="ECO:0007669"/>
    <property type="project" value="UniProtKB-SubCell"/>
</dbReference>
<feature type="region of interest" description="Disordered" evidence="13">
    <location>
        <begin position="236"/>
        <end position="263"/>
    </location>
</feature>